<dbReference type="Proteomes" id="UP001153292">
    <property type="component" value="Chromosome 2"/>
</dbReference>
<dbReference type="EMBL" id="OU963895">
    <property type="protein sequence ID" value="CAH0401979.1"/>
    <property type="molecule type" value="Genomic_DNA"/>
</dbReference>
<sequence>MVLLNTKKSIFFIIIFNTCCLTIYINGEDSSDSDDDRLKQALVLVDILKLEYVKTLRENEIFRKKVPASSEEQSTCASTTEGILNVSQYNVTSNNITIVSTATSPLPPKPTLSQEQTTIVISQSQPTPLGPKLPLSPVYAKSWPSATILQPQNPQAVGNVQWVSDRPQLQPLGERQLLNGGYRRMLPRDYYYYFDNPMSIDGNANIRQMPFFYRRMPNGDSRLQYGDPSLSSPNLINSVKNYVTTATPVRLTTTSAVHETKYVNEKIQSTKKEQPKVITNKNGRRRNPILDQVARELINEVGAAGEDIERVTPIKIKHNTVKKLLRSNVMKNNVNHKRTFTKTTIRVHMDRSTRLQLPLSENNAFCFLSPKSALCRSSI</sequence>
<evidence type="ECO:0000313" key="1">
    <source>
        <dbReference type="EMBL" id="CAH0401979.1"/>
    </source>
</evidence>
<gene>
    <name evidence="1" type="ORF">CHILSU_LOCUS5216</name>
</gene>
<protein>
    <submittedName>
        <fullName evidence="1">Uncharacterized protein</fullName>
    </submittedName>
</protein>
<organism evidence="1 2">
    <name type="scientific">Chilo suppressalis</name>
    <name type="common">Asiatic rice borer moth</name>
    <dbReference type="NCBI Taxonomy" id="168631"/>
    <lineage>
        <taxon>Eukaryota</taxon>
        <taxon>Metazoa</taxon>
        <taxon>Ecdysozoa</taxon>
        <taxon>Arthropoda</taxon>
        <taxon>Hexapoda</taxon>
        <taxon>Insecta</taxon>
        <taxon>Pterygota</taxon>
        <taxon>Neoptera</taxon>
        <taxon>Endopterygota</taxon>
        <taxon>Lepidoptera</taxon>
        <taxon>Glossata</taxon>
        <taxon>Ditrysia</taxon>
        <taxon>Pyraloidea</taxon>
        <taxon>Crambidae</taxon>
        <taxon>Crambinae</taxon>
        <taxon>Chilo</taxon>
    </lineage>
</organism>
<proteinExistence type="predicted"/>
<keyword evidence="2" id="KW-1185">Reference proteome</keyword>
<name>A0ABN8AZP4_CHISP</name>
<evidence type="ECO:0000313" key="2">
    <source>
        <dbReference type="Proteomes" id="UP001153292"/>
    </source>
</evidence>
<accession>A0ABN8AZP4</accession>
<reference evidence="1" key="1">
    <citation type="submission" date="2021-12" db="EMBL/GenBank/DDBJ databases">
        <authorList>
            <person name="King R."/>
        </authorList>
    </citation>
    <scope>NUCLEOTIDE SEQUENCE</scope>
</reference>